<dbReference type="OrthoDB" id="9804204at2"/>
<dbReference type="InterPro" id="IPR005490">
    <property type="entry name" value="LD_TPept_cat_dom"/>
</dbReference>
<dbReference type="GO" id="GO:0009252">
    <property type="term" value="P:peptidoglycan biosynthetic process"/>
    <property type="evidence" value="ECO:0007669"/>
    <property type="project" value="UniProtKB-UniPathway"/>
</dbReference>
<keyword evidence="4 7" id="KW-0133">Cell shape</keyword>
<accession>A0A429Z3Q6</accession>
<dbReference type="EMBL" id="RWKW01000002">
    <property type="protein sequence ID" value="RST88365.1"/>
    <property type="molecule type" value="Genomic_DNA"/>
</dbReference>
<reference evidence="9 10" key="1">
    <citation type="submission" date="2018-12" db="EMBL/GenBank/DDBJ databases">
        <title>Mesorhizobium carbonis sp. nov., isolated from coal mine water.</title>
        <authorList>
            <person name="Xin W."/>
            <person name="Xu Z."/>
            <person name="Xiang F."/>
            <person name="Zhang J."/>
            <person name="Xi L."/>
            <person name="Liu J."/>
        </authorList>
    </citation>
    <scope>NUCLEOTIDE SEQUENCE [LARGE SCALE GENOMIC DNA]</scope>
    <source>
        <strain evidence="9 10">B2.3</strain>
    </source>
</reference>
<comment type="caution">
    <text evidence="9">The sequence shown here is derived from an EMBL/GenBank/DDBJ whole genome shotgun (WGS) entry which is preliminary data.</text>
</comment>
<dbReference type="Proteomes" id="UP000278398">
    <property type="component" value="Unassembled WGS sequence"/>
</dbReference>
<keyword evidence="6 7" id="KW-0961">Cell wall biogenesis/degradation</keyword>
<evidence type="ECO:0000256" key="1">
    <source>
        <dbReference type="ARBA" id="ARBA00004752"/>
    </source>
</evidence>
<evidence type="ECO:0000256" key="2">
    <source>
        <dbReference type="ARBA" id="ARBA00005992"/>
    </source>
</evidence>
<keyword evidence="3" id="KW-0808">Transferase</keyword>
<evidence type="ECO:0000256" key="5">
    <source>
        <dbReference type="ARBA" id="ARBA00022984"/>
    </source>
</evidence>
<dbReference type="Pfam" id="PF03734">
    <property type="entry name" value="YkuD"/>
    <property type="match status" value="1"/>
</dbReference>
<dbReference type="GO" id="GO:0071555">
    <property type="term" value="P:cell wall organization"/>
    <property type="evidence" value="ECO:0007669"/>
    <property type="project" value="UniProtKB-UniRule"/>
</dbReference>
<evidence type="ECO:0000256" key="7">
    <source>
        <dbReference type="PROSITE-ProRule" id="PRU01373"/>
    </source>
</evidence>
<dbReference type="GO" id="GO:0004180">
    <property type="term" value="F:carboxypeptidase activity"/>
    <property type="evidence" value="ECO:0007669"/>
    <property type="project" value="UniProtKB-ARBA"/>
</dbReference>
<keyword evidence="5 7" id="KW-0573">Peptidoglycan synthesis</keyword>
<dbReference type="GO" id="GO:0016740">
    <property type="term" value="F:transferase activity"/>
    <property type="evidence" value="ECO:0007669"/>
    <property type="project" value="UniProtKB-KW"/>
</dbReference>
<feature type="active site" description="Proton donor/acceptor" evidence="7">
    <location>
        <position position="182"/>
    </location>
</feature>
<evidence type="ECO:0000313" key="9">
    <source>
        <dbReference type="EMBL" id="RST88365.1"/>
    </source>
</evidence>
<comment type="pathway">
    <text evidence="1 7">Cell wall biogenesis; peptidoglycan biosynthesis.</text>
</comment>
<sequence length="219" mass="24231">MSTARPKTILLGNAPKLWKPFTVICFQLVSYPKKRERKMPPRKIGREQAPIVVRARPGQATRGLLAAAGTVFPCALGRGGITAFKREGDGGTPLGAMKLLWGYRRPERGWPPPTRLAILPAAPWLGWCDAPGDRNYNRPVRLPYAASCETMQRADRLYDVVAVLDWNMRPAIRGRGSAIFLHIAKPGYLATEGCIAVSPATMRRLLPLLHRGSVLKVMR</sequence>
<dbReference type="UniPathway" id="UPA00219"/>
<keyword evidence="10" id="KW-1185">Reference proteome</keyword>
<dbReference type="PANTHER" id="PTHR38589">
    <property type="entry name" value="BLR0621 PROTEIN"/>
    <property type="match status" value="1"/>
</dbReference>
<feature type="domain" description="L,D-TPase catalytic" evidence="8">
    <location>
        <begin position="51"/>
        <end position="218"/>
    </location>
</feature>
<evidence type="ECO:0000256" key="4">
    <source>
        <dbReference type="ARBA" id="ARBA00022960"/>
    </source>
</evidence>
<dbReference type="InterPro" id="IPR038063">
    <property type="entry name" value="Transpep_catalytic_dom"/>
</dbReference>
<organism evidence="9 10">
    <name type="scientific">Aquibium carbonis</name>
    <dbReference type="NCBI Taxonomy" id="2495581"/>
    <lineage>
        <taxon>Bacteria</taxon>
        <taxon>Pseudomonadati</taxon>
        <taxon>Pseudomonadota</taxon>
        <taxon>Alphaproteobacteria</taxon>
        <taxon>Hyphomicrobiales</taxon>
        <taxon>Phyllobacteriaceae</taxon>
        <taxon>Aquibium</taxon>
    </lineage>
</organism>
<dbReference type="PROSITE" id="PS52029">
    <property type="entry name" value="LD_TPASE"/>
    <property type="match status" value="1"/>
</dbReference>
<comment type="similarity">
    <text evidence="2">Belongs to the YkuD family.</text>
</comment>
<evidence type="ECO:0000256" key="3">
    <source>
        <dbReference type="ARBA" id="ARBA00022679"/>
    </source>
</evidence>
<dbReference type="GO" id="GO:0008360">
    <property type="term" value="P:regulation of cell shape"/>
    <property type="evidence" value="ECO:0007669"/>
    <property type="project" value="UniProtKB-UniRule"/>
</dbReference>
<evidence type="ECO:0000259" key="8">
    <source>
        <dbReference type="PROSITE" id="PS52029"/>
    </source>
</evidence>
<feature type="active site" description="Nucleophile" evidence="7">
    <location>
        <position position="194"/>
    </location>
</feature>
<evidence type="ECO:0000256" key="6">
    <source>
        <dbReference type="ARBA" id="ARBA00023316"/>
    </source>
</evidence>
<evidence type="ECO:0000313" key="10">
    <source>
        <dbReference type="Proteomes" id="UP000278398"/>
    </source>
</evidence>
<dbReference type="SUPFAM" id="SSF141523">
    <property type="entry name" value="L,D-transpeptidase catalytic domain-like"/>
    <property type="match status" value="1"/>
</dbReference>
<proteinExistence type="inferred from homology"/>
<protein>
    <recommendedName>
        <fullName evidence="8">L,D-TPase catalytic domain-containing protein</fullName>
    </recommendedName>
</protein>
<dbReference type="PANTHER" id="PTHR38589:SF1">
    <property type="entry name" value="BLR0621 PROTEIN"/>
    <property type="match status" value="1"/>
</dbReference>
<name>A0A429Z3Q6_9HYPH</name>
<dbReference type="AlphaFoldDB" id="A0A429Z3Q6"/>
<gene>
    <name evidence="9" type="ORF">EJC49_01315</name>
</gene>